<feature type="transmembrane region" description="Helical" evidence="5">
    <location>
        <begin position="125"/>
        <end position="146"/>
    </location>
</feature>
<feature type="transmembrane region" description="Helical" evidence="5">
    <location>
        <begin position="219"/>
        <end position="243"/>
    </location>
</feature>
<comment type="subcellular location">
    <subcellularLocation>
        <location evidence="1">Membrane</location>
        <topology evidence="1">Multi-pass membrane protein</topology>
    </subcellularLocation>
</comment>
<accession>A0A151GXT0</accession>
<dbReference type="InterPro" id="IPR022535">
    <property type="entry name" value="Golgi_pH-regulator_cons_dom"/>
</dbReference>
<proteinExistence type="predicted"/>
<sequence>MWPFSSADCDAADGCAAPNPNAMTASTMLSLAPFVACFVVVNLVVVRHLYPKLNAAHDASLDGEGHVLPSHAPAELRLAHDDHGNRSWRRRGVAWTFGATVALAATLALLILTEIIEIVDAKARNLALAVAVPALLVLLVAVVPWLECRALVVGAGWSFRTKSRGRVPTFAWALQLLLFAAWLFAFWFVGKAVPSSAAPTDLRGPNLSETLTRACLERVGVVGIALMAMLAGFASVSSPWHTLTDAAIQRRRPVSDFDVNRKQVGLDSTNEMLSAKRYKLQFLEKRASEPSQQSDGLMGKVLGSLRGMSGVEAEMRALRLEVAGLETMEANLSANLSLMRTRRAAAERASTPVGRLLLMPSYAFSLYCLYRIVATALTTLRRASSPSASFSSTDPVSRFLGLLARHWDPKLDQLAWARTISFALSGVILVASGNSAIQTFHLFAKWTPGLLRHARANLALAVGQLAATYTISSSLLLRSQLPAAAGGAAVGGVLRGALSPNFVDGWFEGWFLAGSALTALGIWVGRKLEGDDWDEYGAEAMGAKRM</sequence>
<evidence type="ECO:0000256" key="5">
    <source>
        <dbReference type="SAM" id="Phobius"/>
    </source>
</evidence>
<name>A0A151GXT0_DRECN</name>
<feature type="transmembrane region" description="Helical" evidence="5">
    <location>
        <begin position="28"/>
        <end position="46"/>
    </location>
</feature>
<feature type="transmembrane region" description="Helical" evidence="5">
    <location>
        <begin position="458"/>
        <end position="477"/>
    </location>
</feature>
<evidence type="ECO:0000313" key="9">
    <source>
        <dbReference type="Proteomes" id="UP000076580"/>
    </source>
</evidence>
<protein>
    <submittedName>
        <fullName evidence="8">G-protein coupled receptor</fullName>
    </submittedName>
</protein>
<dbReference type="AlphaFoldDB" id="A0A151GXT0"/>
<comment type="caution">
    <text evidence="8">The sequence shown here is derived from an EMBL/GenBank/DDBJ whole genome shotgun (WGS) entry which is preliminary data.</text>
</comment>
<dbReference type="GeneID" id="63715639"/>
<dbReference type="InterPro" id="IPR015672">
    <property type="entry name" value="GPHR/GTG"/>
</dbReference>
<organism evidence="8 9">
    <name type="scientific">Drechmeria coniospora</name>
    <name type="common">Nematophagous fungus</name>
    <name type="synonym">Meria coniospora</name>
    <dbReference type="NCBI Taxonomy" id="98403"/>
    <lineage>
        <taxon>Eukaryota</taxon>
        <taxon>Fungi</taxon>
        <taxon>Dikarya</taxon>
        <taxon>Ascomycota</taxon>
        <taxon>Pezizomycotina</taxon>
        <taxon>Sordariomycetes</taxon>
        <taxon>Hypocreomycetidae</taxon>
        <taxon>Hypocreales</taxon>
        <taxon>Ophiocordycipitaceae</taxon>
        <taxon>Drechmeria</taxon>
    </lineage>
</organism>
<evidence type="ECO:0000256" key="3">
    <source>
        <dbReference type="ARBA" id="ARBA00022989"/>
    </source>
</evidence>
<keyword evidence="4 5" id="KW-0472">Membrane</keyword>
<feature type="transmembrane region" description="Helical" evidence="5">
    <location>
        <begin position="505"/>
        <end position="524"/>
    </location>
</feature>
<evidence type="ECO:0000313" key="8">
    <source>
        <dbReference type="EMBL" id="KYK61852.1"/>
    </source>
</evidence>
<keyword evidence="8" id="KW-0675">Receptor</keyword>
<dbReference type="Proteomes" id="UP000076580">
    <property type="component" value="Chromosome 01"/>
</dbReference>
<evidence type="ECO:0000259" key="6">
    <source>
        <dbReference type="Pfam" id="PF12430"/>
    </source>
</evidence>
<feature type="domain" description="Abscisic acid G-protein coupled receptor-like" evidence="6">
    <location>
        <begin position="348"/>
        <end position="527"/>
    </location>
</feature>
<gene>
    <name evidence="8" type="ORF">DCS_02996</name>
</gene>
<dbReference type="EMBL" id="LAYC01000001">
    <property type="protein sequence ID" value="KYK61852.1"/>
    <property type="molecule type" value="Genomic_DNA"/>
</dbReference>
<dbReference type="PANTHER" id="PTHR15948">
    <property type="entry name" value="G-PROTEIN COUPLED RECEPTOR 89-RELATED"/>
    <property type="match status" value="1"/>
</dbReference>
<feature type="transmembrane region" description="Helical" evidence="5">
    <location>
        <begin position="167"/>
        <end position="189"/>
    </location>
</feature>
<dbReference type="PANTHER" id="PTHR15948:SF0">
    <property type="entry name" value="GOLGI PH REGULATOR A-RELATED"/>
    <property type="match status" value="1"/>
</dbReference>
<dbReference type="InParanoid" id="A0A151GXT0"/>
<dbReference type="RefSeq" id="XP_040661204.1">
    <property type="nucleotide sequence ID" value="XM_040800321.1"/>
</dbReference>
<evidence type="ECO:0000256" key="1">
    <source>
        <dbReference type="ARBA" id="ARBA00004141"/>
    </source>
</evidence>
<evidence type="ECO:0000256" key="2">
    <source>
        <dbReference type="ARBA" id="ARBA00022692"/>
    </source>
</evidence>
<dbReference type="InterPro" id="IPR025969">
    <property type="entry name" value="ABA_GPCR_dom"/>
</dbReference>
<keyword evidence="2 5" id="KW-0812">Transmembrane</keyword>
<feature type="transmembrane region" description="Helical" evidence="5">
    <location>
        <begin position="93"/>
        <end position="113"/>
    </location>
</feature>
<dbReference type="GO" id="GO:0016020">
    <property type="term" value="C:membrane"/>
    <property type="evidence" value="ECO:0007669"/>
    <property type="project" value="UniProtKB-SubCell"/>
</dbReference>
<feature type="transmembrane region" description="Helical" evidence="5">
    <location>
        <begin position="356"/>
        <end position="377"/>
    </location>
</feature>
<dbReference type="Pfam" id="PF12537">
    <property type="entry name" value="GPHR_N"/>
    <property type="match status" value="1"/>
</dbReference>
<dbReference type="OrthoDB" id="264392at2759"/>
<evidence type="ECO:0000256" key="4">
    <source>
        <dbReference type="ARBA" id="ARBA00023136"/>
    </source>
</evidence>
<evidence type="ECO:0000259" key="7">
    <source>
        <dbReference type="Pfam" id="PF12537"/>
    </source>
</evidence>
<feature type="transmembrane region" description="Helical" evidence="5">
    <location>
        <begin position="415"/>
        <end position="437"/>
    </location>
</feature>
<reference evidence="8 9" key="1">
    <citation type="journal article" date="2016" name="Sci. Rep.">
        <title>Insights into Adaptations to a Near-Obligate Nematode Endoparasitic Lifestyle from the Finished Genome of Drechmeria coniospora.</title>
        <authorList>
            <person name="Zhang L."/>
            <person name="Zhou Z."/>
            <person name="Guo Q."/>
            <person name="Fokkens L."/>
            <person name="Miskei M."/>
            <person name="Pocsi I."/>
            <person name="Zhang W."/>
            <person name="Chen M."/>
            <person name="Wang L."/>
            <person name="Sun Y."/>
            <person name="Donzelli B.G."/>
            <person name="Gibson D.M."/>
            <person name="Nelson D.R."/>
            <person name="Luo J.G."/>
            <person name="Rep M."/>
            <person name="Liu H."/>
            <person name="Yang S."/>
            <person name="Wang J."/>
            <person name="Krasnoff S.B."/>
            <person name="Xu Y."/>
            <person name="Molnar I."/>
            <person name="Lin M."/>
        </authorList>
    </citation>
    <scope>NUCLEOTIDE SEQUENCE [LARGE SCALE GENOMIC DNA]</scope>
    <source>
        <strain evidence="8 9">ARSEF 6962</strain>
    </source>
</reference>
<feature type="domain" description="Golgi pH regulator conserved" evidence="7">
    <location>
        <begin position="210"/>
        <end position="279"/>
    </location>
</feature>
<keyword evidence="9" id="KW-1185">Reference proteome</keyword>
<keyword evidence="3 5" id="KW-1133">Transmembrane helix</keyword>
<dbReference type="Pfam" id="PF12430">
    <property type="entry name" value="ABA_GPCR"/>
    <property type="match status" value="1"/>
</dbReference>